<proteinExistence type="predicted"/>
<evidence type="ECO:0000313" key="2">
    <source>
        <dbReference type="Proteomes" id="UP001365542"/>
    </source>
</evidence>
<keyword evidence="2" id="KW-1185">Reference proteome</keyword>
<evidence type="ECO:0000313" key="1">
    <source>
        <dbReference type="EMBL" id="KAK6527649.1"/>
    </source>
</evidence>
<accession>A0AAV9WW23</accession>
<dbReference type="EMBL" id="JAVHJO010000015">
    <property type="protein sequence ID" value="KAK6527649.1"/>
    <property type="molecule type" value="Genomic_DNA"/>
</dbReference>
<sequence length="472" mass="51653">MAPTATSDIQNGNMTIVQCHSCPALLQPVRGKSSGCILPVGVNKEAARRLNLSENALGGPASHEQYSCMCGSTANTHIHCLQCWTAILKQNTKVTGNYGMPSIPAQRSKTKSVEWGDFCQRMRAHIDFNDSYNPQNSPQDQDRHSLCNCASVWEAIALADDPHIAIDQQVSNHVPSKFAERCTHRSTLPASKPKSPDILPRSLANAYVHDPAAGKLAVVYEQSTGASVMCRTHDTPITVKDQPNYVHMGMYSNYSSAAKGYAEGPAHVKPTTSLAIHHSIHGDSAKCHGVCYGEKDTVSYSICRAIESGTQLWMTDVGILDAHCCGGCDIGVLVTALAVAIDTGDRVRDEMTGELFNINTVAGRNIELTFEVYTSTIASQVENFCCQRAKDFCRATANIMVWILCNPVYYTYMAARDEGLLKFVEAINWFLMTRIRESQNGGFDSESLARIDDIVRMLVDTGLVEFLVHMCA</sequence>
<reference evidence="1 2" key="1">
    <citation type="submission" date="2019-10" db="EMBL/GenBank/DDBJ databases">
        <authorList>
            <person name="Palmer J.M."/>
        </authorList>
    </citation>
    <scope>NUCLEOTIDE SEQUENCE [LARGE SCALE GENOMIC DNA]</scope>
    <source>
        <strain evidence="1 2">TWF694</strain>
    </source>
</reference>
<name>A0AAV9WW23_9PEZI</name>
<dbReference type="Proteomes" id="UP001365542">
    <property type="component" value="Unassembled WGS sequence"/>
</dbReference>
<gene>
    <name evidence="1" type="ORF">TWF694_004631</name>
</gene>
<comment type="caution">
    <text evidence="1">The sequence shown here is derived from an EMBL/GenBank/DDBJ whole genome shotgun (WGS) entry which is preliminary data.</text>
</comment>
<organism evidence="1 2">
    <name type="scientific">Orbilia ellipsospora</name>
    <dbReference type="NCBI Taxonomy" id="2528407"/>
    <lineage>
        <taxon>Eukaryota</taxon>
        <taxon>Fungi</taxon>
        <taxon>Dikarya</taxon>
        <taxon>Ascomycota</taxon>
        <taxon>Pezizomycotina</taxon>
        <taxon>Orbiliomycetes</taxon>
        <taxon>Orbiliales</taxon>
        <taxon>Orbiliaceae</taxon>
        <taxon>Orbilia</taxon>
    </lineage>
</organism>
<protein>
    <submittedName>
        <fullName evidence="1">Uncharacterized protein</fullName>
    </submittedName>
</protein>
<dbReference type="AlphaFoldDB" id="A0AAV9WW23"/>